<keyword evidence="15" id="KW-0342">GTP-binding</keyword>
<evidence type="ECO:0000256" key="2">
    <source>
        <dbReference type="ARBA" id="ARBA00004123"/>
    </source>
</evidence>
<evidence type="ECO:0000256" key="8">
    <source>
        <dbReference type="ARBA" id="ARBA00022490"/>
    </source>
</evidence>
<evidence type="ECO:0000313" key="20">
    <source>
        <dbReference type="Proteomes" id="UP000694906"/>
    </source>
</evidence>
<comment type="similarity">
    <text evidence="5">Belongs to the GTP cyclohydrolase I family.</text>
</comment>
<dbReference type="Gene3D" id="3.30.1130.10">
    <property type="match status" value="2"/>
</dbReference>
<proteinExistence type="inferred from homology"/>
<dbReference type="Gene3D" id="1.10.286.10">
    <property type="match status" value="1"/>
</dbReference>
<dbReference type="GO" id="GO:0003934">
    <property type="term" value="F:GTP cyclohydrolase I activity"/>
    <property type="evidence" value="ECO:0007669"/>
    <property type="project" value="UniProtKB-EC"/>
</dbReference>
<gene>
    <name evidence="21" type="primary">Gch1</name>
</gene>
<evidence type="ECO:0000256" key="11">
    <source>
        <dbReference type="ARBA" id="ARBA00022741"/>
    </source>
</evidence>
<comment type="subcellular location">
    <subcellularLocation>
        <location evidence="3">Cytoplasm</location>
    </subcellularLocation>
    <subcellularLocation>
        <location evidence="2">Nucleus</location>
    </subcellularLocation>
</comment>
<evidence type="ECO:0000256" key="14">
    <source>
        <dbReference type="ARBA" id="ARBA00023007"/>
    </source>
</evidence>
<keyword evidence="9" id="KW-0021">Allosteric enzyme</keyword>
<keyword evidence="11" id="KW-0547">Nucleotide-binding</keyword>
<comment type="catalytic activity">
    <reaction evidence="1">
        <text>GTP + H2O = 7,8-dihydroneopterin 3'-triphosphate + formate + H(+)</text>
        <dbReference type="Rhea" id="RHEA:17473"/>
        <dbReference type="ChEBI" id="CHEBI:15377"/>
        <dbReference type="ChEBI" id="CHEBI:15378"/>
        <dbReference type="ChEBI" id="CHEBI:15740"/>
        <dbReference type="ChEBI" id="CHEBI:37565"/>
        <dbReference type="ChEBI" id="CHEBI:58462"/>
        <dbReference type="EC" id="3.5.4.16"/>
    </reaction>
</comment>
<dbReference type="SUPFAM" id="SSF55620">
    <property type="entry name" value="Tetrahydrobiopterin biosynthesis enzymes-like"/>
    <property type="match status" value="1"/>
</dbReference>
<evidence type="ECO:0000256" key="18">
    <source>
        <dbReference type="SAM" id="MobiDB-lite"/>
    </source>
</evidence>
<evidence type="ECO:0000256" key="3">
    <source>
        <dbReference type="ARBA" id="ARBA00004496"/>
    </source>
</evidence>
<keyword evidence="13" id="KW-0862">Zinc</keyword>
<keyword evidence="8" id="KW-0963">Cytoplasm</keyword>
<dbReference type="GO" id="GO:0005737">
    <property type="term" value="C:cytoplasm"/>
    <property type="evidence" value="ECO:0007669"/>
    <property type="project" value="UniProtKB-SubCell"/>
</dbReference>
<dbReference type="PANTHER" id="PTHR11109">
    <property type="entry name" value="GTP CYCLOHYDROLASE I"/>
    <property type="match status" value="1"/>
</dbReference>
<dbReference type="InterPro" id="IPR020602">
    <property type="entry name" value="GTP_CycHdrlase_I_dom"/>
</dbReference>
<dbReference type="GO" id="GO:0046654">
    <property type="term" value="P:tetrahydrofolate biosynthetic process"/>
    <property type="evidence" value="ECO:0007669"/>
    <property type="project" value="InterPro"/>
</dbReference>
<dbReference type="Proteomes" id="UP000694906">
    <property type="component" value="Unplaced"/>
</dbReference>
<dbReference type="CTD" id="2643"/>
<dbReference type="InterPro" id="IPR043134">
    <property type="entry name" value="GTP-CH-I_N"/>
</dbReference>
<dbReference type="EC" id="3.5.4.16" evidence="6"/>
<dbReference type="PROSITE" id="PS00859">
    <property type="entry name" value="GTP_CYCLOHYDROL_1_1"/>
    <property type="match status" value="1"/>
</dbReference>
<evidence type="ECO:0000256" key="10">
    <source>
        <dbReference type="ARBA" id="ARBA00022723"/>
    </source>
</evidence>
<dbReference type="InterPro" id="IPR018234">
    <property type="entry name" value="GTP_CycHdrlase_I_CS"/>
</dbReference>
<accession>A0AAX6TAQ5</accession>
<evidence type="ECO:0000259" key="19">
    <source>
        <dbReference type="Pfam" id="PF01227"/>
    </source>
</evidence>
<evidence type="ECO:0000256" key="5">
    <source>
        <dbReference type="ARBA" id="ARBA00008085"/>
    </source>
</evidence>
<dbReference type="AlphaFoldDB" id="A0AAX6TAQ5"/>
<keyword evidence="14" id="KW-0783">Tetrahydrobiopterin biosynthesis</keyword>
<keyword evidence="12" id="KW-0378">Hydrolase</keyword>
<dbReference type="GeneID" id="101706667"/>
<dbReference type="PANTHER" id="PTHR11109:SF11">
    <property type="entry name" value="GTP CYCLOHYDROLASE 1"/>
    <property type="match status" value="1"/>
</dbReference>
<dbReference type="RefSeq" id="XP_021117584.1">
    <property type="nucleotide sequence ID" value="XM_021261925.1"/>
</dbReference>
<evidence type="ECO:0000256" key="15">
    <source>
        <dbReference type="ARBA" id="ARBA00023134"/>
    </source>
</evidence>
<dbReference type="GO" id="GO:0006729">
    <property type="term" value="P:tetrahydrobiopterin biosynthetic process"/>
    <property type="evidence" value="ECO:0007669"/>
    <property type="project" value="UniProtKB-KW"/>
</dbReference>
<protein>
    <recommendedName>
        <fullName evidence="7">GTP cyclohydrolase 1</fullName>
        <ecNumber evidence="6">3.5.4.16</ecNumber>
    </recommendedName>
    <alternativeName>
        <fullName evidence="17">GTP cyclohydrolase I</fullName>
    </alternativeName>
</protein>
<evidence type="ECO:0000256" key="16">
    <source>
        <dbReference type="ARBA" id="ARBA00023242"/>
    </source>
</evidence>
<sequence>MEKGPGPAPAEKAQGARCSNGFPEARGAPATGGWRSERPRSLEDEALSLPALAAAYASILRSLGEDPQRQGLLKTPWRAATAMQFFTKGYQETIADVLNDAIFDEDHDEMVIVKDIDMYSMCEHHLVPFVGKVHIGYLPNKQVLGLSKLARHMCMVMRGVQKMNSKTVTSTMLGVFREDPKTREEFLTLIKS</sequence>
<reference evidence="21" key="1">
    <citation type="submission" date="2025-08" db="UniProtKB">
        <authorList>
            <consortium name="RefSeq"/>
        </authorList>
    </citation>
    <scope>IDENTIFICATION</scope>
</reference>
<organism evidence="20 21">
    <name type="scientific">Heterocephalus glaber</name>
    <name type="common">Naked mole rat</name>
    <dbReference type="NCBI Taxonomy" id="10181"/>
    <lineage>
        <taxon>Eukaryota</taxon>
        <taxon>Metazoa</taxon>
        <taxon>Chordata</taxon>
        <taxon>Craniata</taxon>
        <taxon>Vertebrata</taxon>
        <taxon>Euteleostomi</taxon>
        <taxon>Mammalia</taxon>
        <taxon>Eutheria</taxon>
        <taxon>Euarchontoglires</taxon>
        <taxon>Glires</taxon>
        <taxon>Rodentia</taxon>
        <taxon>Hystricomorpha</taxon>
        <taxon>Bathyergidae</taxon>
        <taxon>Heterocephalus</taxon>
    </lineage>
</organism>
<evidence type="ECO:0000256" key="7">
    <source>
        <dbReference type="ARBA" id="ARBA00017272"/>
    </source>
</evidence>
<evidence type="ECO:0000256" key="12">
    <source>
        <dbReference type="ARBA" id="ARBA00022801"/>
    </source>
</evidence>
<dbReference type="GO" id="GO:0008270">
    <property type="term" value="F:zinc ion binding"/>
    <property type="evidence" value="ECO:0007669"/>
    <property type="project" value="TreeGrafter"/>
</dbReference>
<evidence type="ECO:0000256" key="17">
    <source>
        <dbReference type="ARBA" id="ARBA00030854"/>
    </source>
</evidence>
<evidence type="ECO:0000256" key="9">
    <source>
        <dbReference type="ARBA" id="ARBA00022533"/>
    </source>
</evidence>
<dbReference type="FunFam" id="1.10.286.10:FF:000003">
    <property type="entry name" value="GTP cyclohydrolase 1"/>
    <property type="match status" value="1"/>
</dbReference>
<dbReference type="GO" id="GO:0005634">
    <property type="term" value="C:nucleus"/>
    <property type="evidence" value="ECO:0007669"/>
    <property type="project" value="UniProtKB-SubCell"/>
</dbReference>
<evidence type="ECO:0000256" key="6">
    <source>
        <dbReference type="ARBA" id="ARBA00012715"/>
    </source>
</evidence>
<comment type="pathway">
    <text evidence="4">Cofactor biosynthesis; 7,8-dihydroneopterin triphosphate biosynthesis; 7,8-dihydroneopterin triphosphate from GTP: step 1/1.</text>
</comment>
<dbReference type="Pfam" id="PF01227">
    <property type="entry name" value="GTP_cyclohydroI"/>
    <property type="match status" value="1"/>
</dbReference>
<feature type="region of interest" description="Disordered" evidence="18">
    <location>
        <begin position="1"/>
        <end position="39"/>
    </location>
</feature>
<keyword evidence="10" id="KW-0479">Metal-binding</keyword>
<dbReference type="InterPro" id="IPR001474">
    <property type="entry name" value="GTP_CycHdrlase_I"/>
</dbReference>
<evidence type="ECO:0000256" key="4">
    <source>
        <dbReference type="ARBA" id="ARBA00005080"/>
    </source>
</evidence>
<keyword evidence="16" id="KW-0539">Nucleus</keyword>
<dbReference type="GO" id="GO:0005525">
    <property type="term" value="F:GTP binding"/>
    <property type="evidence" value="ECO:0007669"/>
    <property type="project" value="UniProtKB-KW"/>
</dbReference>
<keyword evidence="20" id="KW-1185">Reference proteome</keyword>
<evidence type="ECO:0000256" key="1">
    <source>
        <dbReference type="ARBA" id="ARBA00001052"/>
    </source>
</evidence>
<evidence type="ECO:0000256" key="13">
    <source>
        <dbReference type="ARBA" id="ARBA00022833"/>
    </source>
</evidence>
<evidence type="ECO:0000313" key="21">
    <source>
        <dbReference type="RefSeq" id="XP_021117584.1"/>
    </source>
</evidence>
<dbReference type="InterPro" id="IPR043133">
    <property type="entry name" value="GTP-CH-I_C/QueF"/>
</dbReference>
<name>A0AAX6TAQ5_HETGA</name>
<feature type="domain" description="GTP cyclohydrolase I" evidence="19">
    <location>
        <begin position="54"/>
        <end position="151"/>
    </location>
</feature>